<protein>
    <submittedName>
        <fullName evidence="1">Uncharacterized protein</fullName>
    </submittedName>
</protein>
<organism evidence="1 2">
    <name type="scientific">Cystoisospora suis</name>
    <dbReference type="NCBI Taxonomy" id="483139"/>
    <lineage>
        <taxon>Eukaryota</taxon>
        <taxon>Sar</taxon>
        <taxon>Alveolata</taxon>
        <taxon>Apicomplexa</taxon>
        <taxon>Conoidasida</taxon>
        <taxon>Coccidia</taxon>
        <taxon>Eucoccidiorida</taxon>
        <taxon>Eimeriorina</taxon>
        <taxon>Sarcocystidae</taxon>
        <taxon>Cystoisospora</taxon>
    </lineage>
</organism>
<dbReference type="VEuPathDB" id="ToxoDB:CSUI_009313"/>
<name>A0A2C6KK63_9APIC</name>
<reference evidence="1 2" key="1">
    <citation type="journal article" date="2017" name="Int. J. Parasitol.">
        <title>The genome of the protozoan parasite Cystoisospora suis and a reverse vaccinology approach to identify vaccine candidates.</title>
        <authorList>
            <person name="Palmieri N."/>
            <person name="Shrestha A."/>
            <person name="Ruttkowski B."/>
            <person name="Beck T."/>
            <person name="Vogl C."/>
            <person name="Tomley F."/>
            <person name="Blake D.P."/>
            <person name="Joachim A."/>
        </authorList>
    </citation>
    <scope>NUCLEOTIDE SEQUENCE [LARGE SCALE GENOMIC DNA]</scope>
    <source>
        <strain evidence="1 2">Wien I</strain>
    </source>
</reference>
<evidence type="ECO:0000313" key="2">
    <source>
        <dbReference type="Proteomes" id="UP000221165"/>
    </source>
</evidence>
<dbReference type="Proteomes" id="UP000221165">
    <property type="component" value="Unassembled WGS sequence"/>
</dbReference>
<proteinExistence type="predicted"/>
<evidence type="ECO:0000313" key="1">
    <source>
        <dbReference type="EMBL" id="PHJ16865.1"/>
    </source>
</evidence>
<dbReference type="GeneID" id="94432640"/>
<comment type="caution">
    <text evidence="1">The sequence shown here is derived from an EMBL/GenBank/DDBJ whole genome shotgun (WGS) entry which is preliminary data.</text>
</comment>
<dbReference type="RefSeq" id="XP_067918590.1">
    <property type="nucleotide sequence ID" value="XM_068069429.1"/>
</dbReference>
<keyword evidence="2" id="KW-1185">Reference proteome</keyword>
<gene>
    <name evidence="1" type="ORF">CSUI_009313</name>
</gene>
<dbReference type="AlphaFoldDB" id="A0A2C6KK63"/>
<accession>A0A2C6KK63</accession>
<sequence length="73" mass="8202">MRRFRTRLECRDAVPFDHASSDSLRVPESLQADRTCVRVIRRAVASLPFASVLRTALRGKPVIHQATERGVAT</sequence>
<dbReference type="EMBL" id="MIGC01005523">
    <property type="protein sequence ID" value="PHJ16865.1"/>
    <property type="molecule type" value="Genomic_DNA"/>
</dbReference>